<dbReference type="PIRSF" id="PIRSF000903">
    <property type="entry name" value="B5n-ttraPtase_sm"/>
    <property type="match status" value="1"/>
</dbReference>
<keyword evidence="2" id="KW-1185">Reference proteome</keyword>
<dbReference type="SUPFAM" id="SSF56300">
    <property type="entry name" value="Metallo-dependent phosphatases"/>
    <property type="match status" value="1"/>
</dbReference>
<sequence>MLKNSLKKHISVKDFEYVNINPNLRAENLRNHEINLLFAYTRIKKFQTNSKLMQIIDSPDANILIKWLRNQPILKIDEKNKLIMVHAGILPSWNLYDLCKNAKDIENNLKKKQYKSFLGDICQDNTLNHIWSDDLSENLRLQLSINIFTRIRYCLSESVIDMRYKISPKEAPHCIKPWFNFNNSILSEYNIVFGHWSSLGNYPTPKNVYKLDTGCCWGGKLTALKWENKKFFTQNLMLCLDRQLIENY</sequence>
<dbReference type="Gene3D" id="3.60.21.10">
    <property type="match status" value="1"/>
</dbReference>
<dbReference type="InterPro" id="IPR004617">
    <property type="entry name" value="ApaH"/>
</dbReference>
<organism evidence="1 2">
    <name type="scientific">Glossina austeni</name>
    <name type="common">Savannah tsetse fly</name>
    <dbReference type="NCBI Taxonomy" id="7395"/>
    <lineage>
        <taxon>Eukaryota</taxon>
        <taxon>Metazoa</taxon>
        <taxon>Ecdysozoa</taxon>
        <taxon>Arthropoda</taxon>
        <taxon>Hexapoda</taxon>
        <taxon>Insecta</taxon>
        <taxon>Pterygota</taxon>
        <taxon>Neoptera</taxon>
        <taxon>Endopterygota</taxon>
        <taxon>Diptera</taxon>
        <taxon>Brachycera</taxon>
        <taxon>Muscomorpha</taxon>
        <taxon>Hippoboscoidea</taxon>
        <taxon>Glossinidae</taxon>
        <taxon>Glossina</taxon>
    </lineage>
</organism>
<dbReference type="GO" id="GO:0008803">
    <property type="term" value="F:bis(5'-nucleosyl)-tetraphosphatase (symmetrical) activity"/>
    <property type="evidence" value="ECO:0007669"/>
    <property type="project" value="InterPro"/>
</dbReference>
<reference evidence="1" key="1">
    <citation type="submission" date="2020-05" db="UniProtKB">
        <authorList>
            <consortium name="EnsemblMetazoa"/>
        </authorList>
    </citation>
    <scope>IDENTIFICATION</scope>
    <source>
        <strain evidence="1">TTRI</strain>
    </source>
</reference>
<dbReference type="InterPro" id="IPR029052">
    <property type="entry name" value="Metallo-depent_PP-like"/>
</dbReference>
<dbReference type="AlphaFoldDB" id="A0A1A9UKM1"/>
<dbReference type="STRING" id="7395.A0A1A9UKM1"/>
<dbReference type="NCBIfam" id="NF001204">
    <property type="entry name" value="PRK00166.1"/>
    <property type="match status" value="1"/>
</dbReference>
<dbReference type="Proteomes" id="UP000078200">
    <property type="component" value="Unassembled WGS sequence"/>
</dbReference>
<evidence type="ECO:0000313" key="1">
    <source>
        <dbReference type="EnsemblMetazoa" id="GAUT007616-PA"/>
    </source>
</evidence>
<name>A0A1A9UKM1_GLOAU</name>
<protein>
    <submittedName>
        <fullName evidence="1">Uncharacterized protein</fullName>
    </submittedName>
</protein>
<dbReference type="PANTHER" id="PTHR40942">
    <property type="match status" value="1"/>
</dbReference>
<evidence type="ECO:0000313" key="2">
    <source>
        <dbReference type="Proteomes" id="UP000078200"/>
    </source>
</evidence>
<proteinExistence type="predicted"/>
<dbReference type="EnsemblMetazoa" id="GAUT007616-RA">
    <property type="protein sequence ID" value="GAUT007616-PA"/>
    <property type="gene ID" value="GAUT007616"/>
</dbReference>
<accession>A0A1A9UKM1</accession>
<dbReference type="NCBIfam" id="TIGR00668">
    <property type="entry name" value="apaH"/>
    <property type="match status" value="1"/>
</dbReference>
<dbReference type="VEuPathDB" id="VectorBase:GAUT007616"/>
<dbReference type="PANTHER" id="PTHR40942:SF4">
    <property type="entry name" value="CYTOCHROME C5"/>
    <property type="match status" value="1"/>
</dbReference>